<protein>
    <submittedName>
        <fullName evidence="5">Unannotated protein</fullName>
    </submittedName>
</protein>
<reference evidence="5" key="1">
    <citation type="submission" date="2020-05" db="EMBL/GenBank/DDBJ databases">
        <authorList>
            <person name="Chiriac C."/>
            <person name="Salcher M."/>
            <person name="Ghai R."/>
            <person name="Kavagutti S V."/>
        </authorList>
    </citation>
    <scope>NUCLEOTIDE SEQUENCE</scope>
</reference>
<gene>
    <name evidence="5" type="ORF">UFOPK3992_00009</name>
</gene>
<keyword evidence="2" id="KW-0645">Protease</keyword>
<dbReference type="AlphaFoldDB" id="A0A6J7NI24"/>
<dbReference type="InterPro" id="IPR036286">
    <property type="entry name" value="LexA/Signal_pep-like_sf"/>
</dbReference>
<dbReference type="CDD" id="cd06530">
    <property type="entry name" value="S26_SPase_I"/>
    <property type="match status" value="1"/>
</dbReference>
<dbReference type="GO" id="GO:0006465">
    <property type="term" value="P:signal peptide processing"/>
    <property type="evidence" value="ECO:0007669"/>
    <property type="project" value="InterPro"/>
</dbReference>
<dbReference type="Gene3D" id="2.10.109.10">
    <property type="entry name" value="Umud Fragment, subunit A"/>
    <property type="match status" value="1"/>
</dbReference>
<feature type="domain" description="Peptidase S24/S26A/S26B/S26C" evidence="4">
    <location>
        <begin position="16"/>
        <end position="101"/>
    </location>
</feature>
<dbReference type="EMBL" id="CAFBOZ010000001">
    <property type="protein sequence ID" value="CAB4990412.1"/>
    <property type="molecule type" value="Genomic_DNA"/>
</dbReference>
<dbReference type="InterPro" id="IPR019756">
    <property type="entry name" value="Pept_S26A_signal_pept_1_Ser-AS"/>
</dbReference>
<dbReference type="Pfam" id="PF00717">
    <property type="entry name" value="Peptidase_S24"/>
    <property type="match status" value="1"/>
</dbReference>
<organism evidence="5">
    <name type="scientific">freshwater metagenome</name>
    <dbReference type="NCBI Taxonomy" id="449393"/>
    <lineage>
        <taxon>unclassified sequences</taxon>
        <taxon>metagenomes</taxon>
        <taxon>ecological metagenomes</taxon>
    </lineage>
</organism>
<dbReference type="GO" id="GO:0016020">
    <property type="term" value="C:membrane"/>
    <property type="evidence" value="ECO:0007669"/>
    <property type="project" value="InterPro"/>
</dbReference>
<dbReference type="GO" id="GO:0012505">
    <property type="term" value="C:endomembrane system"/>
    <property type="evidence" value="ECO:0007669"/>
    <property type="project" value="UniProtKB-SubCell"/>
</dbReference>
<dbReference type="InterPro" id="IPR015927">
    <property type="entry name" value="Peptidase_S24_S26A/B/C"/>
</dbReference>
<accession>A0A6J7NI24</accession>
<proteinExistence type="predicted"/>
<dbReference type="SUPFAM" id="SSF51306">
    <property type="entry name" value="LexA/Signal peptidase"/>
    <property type="match status" value="1"/>
</dbReference>
<evidence type="ECO:0000256" key="1">
    <source>
        <dbReference type="ARBA" id="ARBA00004308"/>
    </source>
</evidence>
<name>A0A6J7NI24_9ZZZZ</name>
<evidence type="ECO:0000259" key="4">
    <source>
        <dbReference type="Pfam" id="PF00717"/>
    </source>
</evidence>
<dbReference type="InterPro" id="IPR019533">
    <property type="entry name" value="Peptidase_S26"/>
</dbReference>
<dbReference type="PROSITE" id="PS00501">
    <property type="entry name" value="SPASE_I_1"/>
    <property type="match status" value="1"/>
</dbReference>
<keyword evidence="3" id="KW-0378">Hydrolase</keyword>
<dbReference type="GO" id="GO:0004252">
    <property type="term" value="F:serine-type endopeptidase activity"/>
    <property type="evidence" value="ECO:0007669"/>
    <property type="project" value="InterPro"/>
</dbReference>
<comment type="subcellular location">
    <subcellularLocation>
        <location evidence="1">Endomembrane system</location>
    </subcellularLocation>
</comment>
<evidence type="ECO:0000313" key="5">
    <source>
        <dbReference type="EMBL" id="CAB4990412.1"/>
    </source>
</evidence>
<sequence>MSARLEPTLRGWGRVLVEGNSMLPTLRSGDRCLVRWGAPPRLGDVVVARRPDRPDRPDLLVIKRLTAREADGAWLEGDNRDGSHDSWVFGAVAEVDLLGVVRMRYRPRPSRIARAVGHC</sequence>
<evidence type="ECO:0000256" key="2">
    <source>
        <dbReference type="ARBA" id="ARBA00022670"/>
    </source>
</evidence>
<evidence type="ECO:0000256" key="3">
    <source>
        <dbReference type="ARBA" id="ARBA00022801"/>
    </source>
</evidence>